<sequence>MSQVHYSLPIALGLQVPITDMVRNVIRDILTNFNAVINTQRTYQLVINKETGESVDFAFKIKKNPLDEIAGDNPLRGITDMEAYRKRPLVTATTFLHGRPVAITLQQEDFDKPLEETLQDPMVDNVAAMFRDHIVGGMAASFYQHGLRDRISLWNHESNFEAIRDHFNGMIDVMWDGNGYAIDVLAPDHSNDDKLRVVKRNISFNALLQHQDPNNKNVDVCQRYLDLGIISLIALGLTERGFTWTLN</sequence>
<protein>
    <submittedName>
        <fullName evidence="1">Uncharacterized protein</fullName>
    </submittedName>
</protein>
<name>A0AAE7X270_9CAUD</name>
<keyword evidence="2" id="KW-1185">Reference proteome</keyword>
<gene>
    <name evidence="1" type="primary">42</name>
    <name evidence="1" type="ORF">AH04_42</name>
</gene>
<dbReference type="KEGG" id="vg:77944175"/>
<dbReference type="RefSeq" id="YP_010667796.1">
    <property type="nucleotide sequence ID" value="NC_070952.1"/>
</dbReference>
<accession>A0AAE7X270</accession>
<dbReference type="EMBL" id="MZ501267">
    <property type="protein sequence ID" value="QZA70527.1"/>
    <property type="molecule type" value="Genomic_DNA"/>
</dbReference>
<organism evidence="1 2">
    <name type="scientific">Erwinia phage AH04</name>
    <dbReference type="NCBI Taxonomy" id="2869569"/>
    <lineage>
        <taxon>Viruses</taxon>
        <taxon>Duplodnaviria</taxon>
        <taxon>Heunggongvirae</taxon>
        <taxon>Uroviricota</taxon>
        <taxon>Caudoviricetes</taxon>
        <taxon>Chimalliviridae</taxon>
        <taxon>Meadowvirus</taxon>
        <taxon>Meadowvirus AH04</taxon>
    </lineage>
</organism>
<dbReference type="Proteomes" id="UP000827517">
    <property type="component" value="Segment"/>
</dbReference>
<reference evidence="1" key="1">
    <citation type="submission" date="2021-07" db="EMBL/GenBank/DDBJ databases">
        <authorList>
            <person name="Roth S.J."/>
            <person name="Krukonis G.P."/>
            <person name="Delesalle V.A."/>
        </authorList>
    </citation>
    <scope>NUCLEOTIDE SEQUENCE</scope>
</reference>
<evidence type="ECO:0000313" key="1">
    <source>
        <dbReference type="EMBL" id="QZA70527.1"/>
    </source>
</evidence>
<proteinExistence type="predicted"/>
<dbReference type="GeneID" id="77944175"/>
<evidence type="ECO:0000313" key="2">
    <source>
        <dbReference type="Proteomes" id="UP000827517"/>
    </source>
</evidence>